<dbReference type="PANTHER" id="PTHR36440:SF1">
    <property type="entry name" value="PUTATIVE (AFU_ORTHOLOGUE AFUA_8G07350)-RELATED"/>
    <property type="match status" value="1"/>
</dbReference>
<dbReference type="InterPro" id="IPR029058">
    <property type="entry name" value="AB_hydrolase_fold"/>
</dbReference>
<dbReference type="InterPro" id="IPR006045">
    <property type="entry name" value="Cupin_1"/>
</dbReference>
<sequence>MLWGDADRIIDVEVGRAYAAAIPGARFELLQATGHLPQLETPEQVLASLTAFTASLPSAVAGLPPAPGAEEPRAEEATMTDVKITGPDGGEVALSGPTRLRILEDGSTTEHRLGVAEIVIAPHTDGPPQHRHAQHDEGFYVVSGIARFTVGADSYEVGAGTFVMVPPGAPHTFANPSDETTVLLNTFTPDRYVQYFRDLHDMIAAGRPLNRQTIGEVMSRYATEVVGDS</sequence>
<dbReference type="Pfam" id="PF07883">
    <property type="entry name" value="Cupin_2"/>
    <property type="match status" value="1"/>
</dbReference>
<dbReference type="SMART" id="SM00835">
    <property type="entry name" value="Cupin_1"/>
    <property type="match status" value="1"/>
</dbReference>
<keyword evidence="3" id="KW-1185">Reference proteome</keyword>
<dbReference type="SUPFAM" id="SSF53474">
    <property type="entry name" value="alpha/beta-Hydrolases"/>
    <property type="match status" value="1"/>
</dbReference>
<name>A0ABU2JEH2_9ACTN</name>
<dbReference type="InterPro" id="IPR013096">
    <property type="entry name" value="Cupin_2"/>
</dbReference>
<evidence type="ECO:0000313" key="2">
    <source>
        <dbReference type="EMBL" id="MDT0263079.1"/>
    </source>
</evidence>
<feature type="domain" description="Cupin type-1" evidence="1">
    <location>
        <begin position="72"/>
        <end position="226"/>
    </location>
</feature>
<dbReference type="InterPro" id="IPR014710">
    <property type="entry name" value="RmlC-like_jellyroll"/>
</dbReference>
<dbReference type="Proteomes" id="UP001183176">
    <property type="component" value="Unassembled WGS sequence"/>
</dbReference>
<reference evidence="3" key="1">
    <citation type="submission" date="2023-07" db="EMBL/GenBank/DDBJ databases">
        <title>30 novel species of actinomycetes from the DSMZ collection.</title>
        <authorList>
            <person name="Nouioui I."/>
        </authorList>
    </citation>
    <scope>NUCLEOTIDE SEQUENCE [LARGE SCALE GENOMIC DNA]</scope>
    <source>
        <strain evidence="3">DSM 44399</strain>
    </source>
</reference>
<dbReference type="InterPro" id="IPR053146">
    <property type="entry name" value="QDO-like"/>
</dbReference>
<dbReference type="PANTHER" id="PTHR36440">
    <property type="entry name" value="PUTATIVE (AFU_ORTHOLOGUE AFUA_8G07350)-RELATED"/>
    <property type="match status" value="1"/>
</dbReference>
<accession>A0ABU2JEH2</accession>
<evidence type="ECO:0000313" key="3">
    <source>
        <dbReference type="Proteomes" id="UP001183176"/>
    </source>
</evidence>
<dbReference type="SUPFAM" id="SSF51182">
    <property type="entry name" value="RmlC-like cupins"/>
    <property type="match status" value="1"/>
</dbReference>
<dbReference type="Gene3D" id="3.40.50.1820">
    <property type="entry name" value="alpha/beta hydrolase"/>
    <property type="match status" value="1"/>
</dbReference>
<gene>
    <name evidence="2" type="ORF">RM423_16945</name>
</gene>
<proteinExistence type="predicted"/>
<dbReference type="Gene3D" id="2.60.120.10">
    <property type="entry name" value="Jelly Rolls"/>
    <property type="match status" value="1"/>
</dbReference>
<protein>
    <submittedName>
        <fullName evidence="2">Cupin domain-containing protein</fullName>
    </submittedName>
</protein>
<dbReference type="EMBL" id="JAVREH010000028">
    <property type="protein sequence ID" value="MDT0263079.1"/>
    <property type="molecule type" value="Genomic_DNA"/>
</dbReference>
<organism evidence="2 3">
    <name type="scientific">Jatrophihabitans lederbergiae</name>
    <dbReference type="NCBI Taxonomy" id="3075547"/>
    <lineage>
        <taxon>Bacteria</taxon>
        <taxon>Bacillati</taxon>
        <taxon>Actinomycetota</taxon>
        <taxon>Actinomycetes</taxon>
        <taxon>Jatrophihabitantales</taxon>
        <taxon>Jatrophihabitantaceae</taxon>
        <taxon>Jatrophihabitans</taxon>
    </lineage>
</organism>
<dbReference type="InterPro" id="IPR011051">
    <property type="entry name" value="RmlC_Cupin_sf"/>
</dbReference>
<evidence type="ECO:0000259" key="1">
    <source>
        <dbReference type="SMART" id="SM00835"/>
    </source>
</evidence>
<comment type="caution">
    <text evidence="2">The sequence shown here is derived from an EMBL/GenBank/DDBJ whole genome shotgun (WGS) entry which is preliminary data.</text>
</comment>